<evidence type="ECO:0000313" key="2">
    <source>
        <dbReference type="Proteomes" id="UP000014680"/>
    </source>
</evidence>
<dbReference type="GeneID" id="14893823"/>
<protein>
    <submittedName>
        <fullName evidence="1">Uncharacterized protein</fullName>
    </submittedName>
</protein>
<dbReference type="EMBL" id="KB206169">
    <property type="protein sequence ID" value="ELP95033.1"/>
    <property type="molecule type" value="Genomic_DNA"/>
</dbReference>
<feature type="non-terminal residue" evidence="1">
    <location>
        <position position="11"/>
    </location>
</feature>
<proteinExistence type="predicted"/>
<accession>A0A0A1UEY5</accession>
<reference evidence="1 2" key="1">
    <citation type="submission" date="2012-10" db="EMBL/GenBank/DDBJ databases">
        <authorList>
            <person name="Zafar N."/>
            <person name="Inman J."/>
            <person name="Hall N."/>
            <person name="Lorenzi H."/>
            <person name="Caler E."/>
        </authorList>
    </citation>
    <scope>NUCLEOTIDE SEQUENCE [LARGE SCALE GENOMIC DNA]</scope>
    <source>
        <strain evidence="1 2">IP1</strain>
    </source>
</reference>
<dbReference type="RefSeq" id="XP_004261804.1">
    <property type="nucleotide sequence ID" value="XM_004261756.1"/>
</dbReference>
<gene>
    <name evidence="1" type="ORF">EIN_252770</name>
</gene>
<evidence type="ECO:0000313" key="1">
    <source>
        <dbReference type="EMBL" id="ELP95033.1"/>
    </source>
</evidence>
<sequence>FSHDCNLVNFL</sequence>
<name>A0A0A1UEY5_ENTIV</name>
<dbReference type="Proteomes" id="UP000014680">
    <property type="component" value="Unassembled WGS sequence"/>
</dbReference>
<dbReference type="VEuPathDB" id="AmoebaDB:EIN_252770"/>
<dbReference type="KEGG" id="eiv:EIN_252770"/>
<organism evidence="1 2">
    <name type="scientific">Entamoeba invadens IP1</name>
    <dbReference type="NCBI Taxonomy" id="370355"/>
    <lineage>
        <taxon>Eukaryota</taxon>
        <taxon>Amoebozoa</taxon>
        <taxon>Evosea</taxon>
        <taxon>Archamoebae</taxon>
        <taxon>Mastigamoebida</taxon>
        <taxon>Entamoebidae</taxon>
        <taxon>Entamoeba</taxon>
    </lineage>
</organism>
<feature type="non-terminal residue" evidence="1">
    <location>
        <position position="1"/>
    </location>
</feature>
<keyword evidence="2" id="KW-1185">Reference proteome</keyword>